<feature type="domain" description="ATP-grasp" evidence="1">
    <location>
        <begin position="132"/>
        <end position="336"/>
    </location>
</feature>
<dbReference type="AlphaFoldDB" id="A0A1J5U093"/>
<dbReference type="PANTHER" id="PTHR23132:SF23">
    <property type="entry name" value="D-ALANINE--D-ALANINE LIGASE B"/>
    <property type="match status" value="1"/>
</dbReference>
<accession>A0A1J5U093</accession>
<dbReference type="PIRSF" id="PIRSF016766">
    <property type="entry name" value="UCP016766_ATPgrasp"/>
    <property type="match status" value="1"/>
</dbReference>
<dbReference type="InterPro" id="IPR024710">
    <property type="entry name" value="MfnD"/>
</dbReference>
<reference evidence="2" key="1">
    <citation type="submission" date="2016-10" db="EMBL/GenBank/DDBJ databases">
        <title>Sequence of Gallionella enrichment culture.</title>
        <authorList>
            <person name="Poehlein A."/>
            <person name="Muehling M."/>
            <person name="Daniel R."/>
        </authorList>
    </citation>
    <scope>NUCLEOTIDE SEQUENCE</scope>
</reference>
<dbReference type="InterPro" id="IPR011761">
    <property type="entry name" value="ATP-grasp"/>
</dbReference>
<dbReference type="GO" id="GO:0046872">
    <property type="term" value="F:metal ion binding"/>
    <property type="evidence" value="ECO:0007669"/>
    <property type="project" value="InterPro"/>
</dbReference>
<name>A0A1J5U093_9ZZZZ</name>
<proteinExistence type="predicted"/>
<dbReference type="Pfam" id="PF02655">
    <property type="entry name" value="ATP-grasp_3"/>
    <property type="match status" value="1"/>
</dbReference>
<dbReference type="GO" id="GO:0005524">
    <property type="term" value="F:ATP binding"/>
    <property type="evidence" value="ECO:0007669"/>
    <property type="project" value="InterPro"/>
</dbReference>
<dbReference type="Gene3D" id="3.40.50.11770">
    <property type="match status" value="1"/>
</dbReference>
<dbReference type="PANTHER" id="PTHR23132">
    <property type="entry name" value="D-ALANINE--D-ALANINE LIGASE"/>
    <property type="match status" value="1"/>
</dbReference>
<dbReference type="PROSITE" id="PS50975">
    <property type="entry name" value="ATP_GRASP"/>
    <property type="match status" value="1"/>
</dbReference>
<dbReference type="GO" id="GO:0008716">
    <property type="term" value="F:D-alanine-D-alanine ligase activity"/>
    <property type="evidence" value="ECO:0007669"/>
    <property type="project" value="TreeGrafter"/>
</dbReference>
<evidence type="ECO:0000259" key="1">
    <source>
        <dbReference type="PROSITE" id="PS50975"/>
    </source>
</evidence>
<evidence type="ECO:0000313" key="2">
    <source>
        <dbReference type="EMBL" id="OIR17702.1"/>
    </source>
</evidence>
<organism evidence="2">
    <name type="scientific">mine drainage metagenome</name>
    <dbReference type="NCBI Taxonomy" id="410659"/>
    <lineage>
        <taxon>unclassified sequences</taxon>
        <taxon>metagenomes</taxon>
        <taxon>ecological metagenomes</taxon>
    </lineage>
</organism>
<dbReference type="Gene3D" id="3.30.470.20">
    <property type="entry name" value="ATP-grasp fold, B domain"/>
    <property type="match status" value="1"/>
</dbReference>
<dbReference type="InterPro" id="IPR040803">
    <property type="entry name" value="MfnD_preATP-grasp"/>
</dbReference>
<dbReference type="InterPro" id="IPR003806">
    <property type="entry name" value="ATP-grasp_PylC-type"/>
</dbReference>
<comment type="caution">
    <text evidence="2">The sequence shown here is derived from an EMBL/GenBank/DDBJ whole genome shotgun (WGS) entry which is preliminary data.</text>
</comment>
<protein>
    <submittedName>
        <fullName evidence="2">Carbamoyl phosphate synthase-like protein</fullName>
    </submittedName>
</protein>
<dbReference type="SUPFAM" id="SSF56059">
    <property type="entry name" value="Glutathione synthetase ATP-binding domain-like"/>
    <property type="match status" value="1"/>
</dbReference>
<dbReference type="EMBL" id="MLJW01000004">
    <property type="protein sequence ID" value="OIR17702.1"/>
    <property type="molecule type" value="Genomic_DNA"/>
</dbReference>
<gene>
    <name evidence="2" type="ORF">GALL_19240</name>
</gene>
<dbReference type="Pfam" id="PF18301">
    <property type="entry name" value="preATP-grasp_3"/>
    <property type="match status" value="1"/>
</dbReference>
<sequence length="365" mass="39587">MKILLLEYITAGGFGGETLPASLLREGTLMRDALVHDFSTLENVSIVTTYDTRLDAPQLGASIMQSVSIEQASDALATWRQLLNTSDAALVVAPETDGILAHLMQMIEAAGVKNLGCLSSAVKTTSSKYDTYQKLKSANILTLATYTVDAFLQADFSQNQLGRDGWIVKPSDGAGCEDTFYFDDEASLRAWLRMNQQAVQQRQAAKQFIIQPYQTGTPASISMLCKHGDAWLLSCNQQTIAIVNDDVPQTSAKPAHIHYQGCMVNGLSQHANALFQLASDIAAAMPDLNGYVGVDVIVSHDDIYVVEINPRITTSYIGLRESLGVNPAKLMLDLAYSQSSPESLSSTFNLPVNMNNKAVEINLNA</sequence>